<dbReference type="STRING" id="62324.A0A4Y0BFD7"/>
<dbReference type="AlphaFoldDB" id="A0A4Y0BFD7"/>
<proteinExistence type="predicted"/>
<reference evidence="2" key="1">
    <citation type="submission" date="2020-05" db="UniProtKB">
        <authorList>
            <consortium name="EnsemblMetazoa"/>
        </authorList>
    </citation>
    <scope>IDENTIFICATION</scope>
    <source>
        <strain evidence="2">FUMOZ</strain>
    </source>
</reference>
<evidence type="ECO:0000313" key="2">
    <source>
        <dbReference type="EnsemblMetazoa" id="AFUN019756-PA"/>
    </source>
</evidence>
<evidence type="ECO:0000256" key="1">
    <source>
        <dbReference type="SAM" id="SignalP"/>
    </source>
</evidence>
<dbReference type="EnsemblMetazoa" id="AFUN019756-RA">
    <property type="protein sequence ID" value="AFUN019756-PA"/>
    <property type="gene ID" value="AFUN019756"/>
</dbReference>
<dbReference type="VEuPathDB" id="VectorBase:AFUN2_010087"/>
<name>A0A4Y0BFD7_ANOFN</name>
<organism evidence="2">
    <name type="scientific">Anopheles funestus</name>
    <name type="common">African malaria mosquito</name>
    <dbReference type="NCBI Taxonomy" id="62324"/>
    <lineage>
        <taxon>Eukaryota</taxon>
        <taxon>Metazoa</taxon>
        <taxon>Ecdysozoa</taxon>
        <taxon>Arthropoda</taxon>
        <taxon>Hexapoda</taxon>
        <taxon>Insecta</taxon>
        <taxon>Pterygota</taxon>
        <taxon>Neoptera</taxon>
        <taxon>Endopterygota</taxon>
        <taxon>Diptera</taxon>
        <taxon>Nematocera</taxon>
        <taxon>Culicoidea</taxon>
        <taxon>Culicidae</taxon>
        <taxon>Anophelinae</taxon>
        <taxon>Anopheles</taxon>
    </lineage>
</organism>
<accession>A0A4Y0BFD7</accession>
<dbReference type="VEuPathDB" id="VectorBase:AFUN019756"/>
<keyword evidence="1" id="KW-0732">Signal</keyword>
<protein>
    <submittedName>
        <fullName evidence="2">Uncharacterized protein</fullName>
    </submittedName>
</protein>
<feature type="signal peptide" evidence="1">
    <location>
        <begin position="1"/>
        <end position="22"/>
    </location>
</feature>
<sequence>MKQFVVFASVCCVLLAGRVVLSAPAPQQAGGAGGSNNVETLKYYSENNGPDGYKF</sequence>
<feature type="chain" id="PRO_5021334848" evidence="1">
    <location>
        <begin position="23"/>
        <end position="55"/>
    </location>
</feature>